<evidence type="ECO:0000313" key="1">
    <source>
        <dbReference type="EMBL" id="MCI66581.1"/>
    </source>
</evidence>
<name>A0A392TZK0_9FABA</name>
<evidence type="ECO:0000313" key="2">
    <source>
        <dbReference type="Proteomes" id="UP000265520"/>
    </source>
</evidence>
<dbReference type="Proteomes" id="UP000265520">
    <property type="component" value="Unassembled WGS sequence"/>
</dbReference>
<feature type="non-terminal residue" evidence="1">
    <location>
        <position position="32"/>
    </location>
</feature>
<proteinExistence type="predicted"/>
<dbReference type="EMBL" id="LXQA010698223">
    <property type="protein sequence ID" value="MCI66581.1"/>
    <property type="molecule type" value="Genomic_DNA"/>
</dbReference>
<dbReference type="AlphaFoldDB" id="A0A392TZK0"/>
<keyword evidence="2" id="KW-1185">Reference proteome</keyword>
<organism evidence="1 2">
    <name type="scientific">Trifolium medium</name>
    <dbReference type="NCBI Taxonomy" id="97028"/>
    <lineage>
        <taxon>Eukaryota</taxon>
        <taxon>Viridiplantae</taxon>
        <taxon>Streptophyta</taxon>
        <taxon>Embryophyta</taxon>
        <taxon>Tracheophyta</taxon>
        <taxon>Spermatophyta</taxon>
        <taxon>Magnoliopsida</taxon>
        <taxon>eudicotyledons</taxon>
        <taxon>Gunneridae</taxon>
        <taxon>Pentapetalae</taxon>
        <taxon>rosids</taxon>
        <taxon>fabids</taxon>
        <taxon>Fabales</taxon>
        <taxon>Fabaceae</taxon>
        <taxon>Papilionoideae</taxon>
        <taxon>50 kb inversion clade</taxon>
        <taxon>NPAAA clade</taxon>
        <taxon>Hologalegina</taxon>
        <taxon>IRL clade</taxon>
        <taxon>Trifolieae</taxon>
        <taxon>Trifolium</taxon>
    </lineage>
</organism>
<sequence>MTSNWKDKHTLPASTIRFFRIITTAILQDGKL</sequence>
<comment type="caution">
    <text evidence="1">The sequence shown here is derived from an EMBL/GenBank/DDBJ whole genome shotgun (WGS) entry which is preliminary data.</text>
</comment>
<accession>A0A392TZK0</accession>
<protein>
    <submittedName>
        <fullName evidence="1">Uncharacterized protein</fullName>
    </submittedName>
</protein>
<reference evidence="1 2" key="1">
    <citation type="journal article" date="2018" name="Front. Plant Sci.">
        <title>Red Clover (Trifolium pratense) and Zigzag Clover (T. medium) - A Picture of Genomic Similarities and Differences.</title>
        <authorList>
            <person name="Dluhosova J."/>
            <person name="Istvanek J."/>
            <person name="Nedelnik J."/>
            <person name="Repkova J."/>
        </authorList>
    </citation>
    <scope>NUCLEOTIDE SEQUENCE [LARGE SCALE GENOMIC DNA]</scope>
    <source>
        <strain evidence="2">cv. 10/8</strain>
        <tissue evidence="1">Leaf</tissue>
    </source>
</reference>